<reference evidence="3" key="1">
    <citation type="journal article" date="2014" name="Science">
        <title>The coffee genome provides insight into the convergent evolution of caffeine biosynthesis.</title>
        <authorList>
            <person name="Denoeud F."/>
            <person name="Carretero-Paulet L."/>
            <person name="Dereeper A."/>
            <person name="Droc G."/>
            <person name="Guyot R."/>
            <person name="Pietrella M."/>
            <person name="Zheng C."/>
            <person name="Alberti A."/>
            <person name="Anthony F."/>
            <person name="Aprea G."/>
            <person name="Aury J.M."/>
            <person name="Bento P."/>
            <person name="Bernard M."/>
            <person name="Bocs S."/>
            <person name="Campa C."/>
            <person name="Cenci A."/>
            <person name="Combes M.C."/>
            <person name="Crouzillat D."/>
            <person name="Da Silva C."/>
            <person name="Daddiego L."/>
            <person name="De Bellis F."/>
            <person name="Dussert S."/>
            <person name="Garsmeur O."/>
            <person name="Gayraud T."/>
            <person name="Guignon V."/>
            <person name="Jahn K."/>
            <person name="Jamilloux V."/>
            <person name="Joet T."/>
            <person name="Labadie K."/>
            <person name="Lan T."/>
            <person name="Leclercq J."/>
            <person name="Lepelley M."/>
            <person name="Leroy T."/>
            <person name="Li L.T."/>
            <person name="Librado P."/>
            <person name="Lopez L."/>
            <person name="Munoz A."/>
            <person name="Noel B."/>
            <person name="Pallavicini A."/>
            <person name="Perrotta G."/>
            <person name="Poncet V."/>
            <person name="Pot D."/>
            <person name="Priyono X."/>
            <person name="Rigoreau M."/>
            <person name="Rouard M."/>
            <person name="Rozas J."/>
            <person name="Tranchant-Dubreuil C."/>
            <person name="VanBuren R."/>
            <person name="Zhang Q."/>
            <person name="Andrade A.C."/>
            <person name="Argout X."/>
            <person name="Bertrand B."/>
            <person name="de Kochko A."/>
            <person name="Graziosi G."/>
            <person name="Henry R.J."/>
            <person name="Jayarama X."/>
            <person name="Ming R."/>
            <person name="Nagai C."/>
            <person name="Rounsley S."/>
            <person name="Sankoff D."/>
            <person name="Giuliano G."/>
            <person name="Albert V.A."/>
            <person name="Wincker P."/>
            <person name="Lashermes P."/>
        </authorList>
    </citation>
    <scope>NUCLEOTIDE SEQUENCE [LARGE SCALE GENOMIC DNA]</scope>
    <source>
        <strain evidence="3">cv. DH200-94</strain>
    </source>
</reference>
<dbReference type="InterPro" id="IPR038947">
    <property type="entry name" value="At3g27210-like"/>
</dbReference>
<dbReference type="FunCoup" id="A0A068V885">
    <property type="interactions" value="224"/>
</dbReference>
<evidence type="ECO:0000256" key="1">
    <source>
        <dbReference type="SAM" id="MobiDB-lite"/>
    </source>
</evidence>
<dbReference type="OrthoDB" id="1925325at2759"/>
<dbReference type="OMA" id="WQHHRCL"/>
<dbReference type="AlphaFoldDB" id="A0A068V885"/>
<dbReference type="Proteomes" id="UP000295252">
    <property type="component" value="Chromosome IX"/>
</dbReference>
<feature type="compositionally biased region" description="Polar residues" evidence="1">
    <location>
        <begin position="185"/>
        <end position="194"/>
    </location>
</feature>
<dbReference type="PANTHER" id="PTHR34280:SF2">
    <property type="entry name" value="OS01G0920100 PROTEIN"/>
    <property type="match status" value="1"/>
</dbReference>
<evidence type="ECO:0000313" key="2">
    <source>
        <dbReference type="EMBL" id="CDP16679.1"/>
    </source>
</evidence>
<dbReference type="EMBL" id="HG739219">
    <property type="protein sequence ID" value="CDP16679.1"/>
    <property type="molecule type" value="Genomic_DNA"/>
</dbReference>
<protein>
    <submittedName>
        <fullName evidence="2">Uncharacterized protein</fullName>
    </submittedName>
</protein>
<sequence>MGSCVSVHKHSESALKLRLGFGSKTDKLVTPSPPVKHKPMLADHLLKPQSSPPPRPLDTASRDFGSKEETFFDSHAWLESDCEDDFFSVNGDFTPSRGTTPVHYSFSGGNPQSNRHPFAEKSTPVQPTSDKKKKLSELFKDTGGDQEENQNAAGKYNGAARESDSKASVLEAPQKPGNDMPHVSGANSTGSSEGSPIGDVKLPRQKLGKSAECCLPRLRSFSERKKRTSPARGLG</sequence>
<name>A0A068V885_COFCA</name>
<accession>A0A068V885</accession>
<dbReference type="STRING" id="49390.A0A068V885"/>
<dbReference type="Gramene" id="CDP16679">
    <property type="protein sequence ID" value="CDP16679"/>
    <property type="gene ID" value="GSCOC_T00019145001"/>
</dbReference>
<keyword evidence="3" id="KW-1185">Reference proteome</keyword>
<feature type="region of interest" description="Disordered" evidence="1">
    <location>
        <begin position="88"/>
        <end position="235"/>
    </location>
</feature>
<dbReference type="InParanoid" id="A0A068V885"/>
<dbReference type="PANTHER" id="PTHR34280">
    <property type="entry name" value="OS01G0920100 PROTEIN"/>
    <property type="match status" value="1"/>
</dbReference>
<gene>
    <name evidence="2" type="ORF">GSCOC_T00019145001</name>
</gene>
<proteinExistence type="predicted"/>
<organism evidence="2 3">
    <name type="scientific">Coffea canephora</name>
    <name type="common">Robusta coffee</name>
    <dbReference type="NCBI Taxonomy" id="49390"/>
    <lineage>
        <taxon>Eukaryota</taxon>
        <taxon>Viridiplantae</taxon>
        <taxon>Streptophyta</taxon>
        <taxon>Embryophyta</taxon>
        <taxon>Tracheophyta</taxon>
        <taxon>Spermatophyta</taxon>
        <taxon>Magnoliopsida</taxon>
        <taxon>eudicotyledons</taxon>
        <taxon>Gunneridae</taxon>
        <taxon>Pentapetalae</taxon>
        <taxon>asterids</taxon>
        <taxon>lamiids</taxon>
        <taxon>Gentianales</taxon>
        <taxon>Rubiaceae</taxon>
        <taxon>Ixoroideae</taxon>
        <taxon>Gardenieae complex</taxon>
        <taxon>Bertiereae - Coffeeae clade</taxon>
        <taxon>Coffeeae</taxon>
        <taxon>Coffea</taxon>
    </lineage>
</organism>
<dbReference type="PhylomeDB" id="A0A068V885"/>
<feature type="region of interest" description="Disordered" evidence="1">
    <location>
        <begin position="22"/>
        <end position="65"/>
    </location>
</feature>
<evidence type="ECO:0000313" key="3">
    <source>
        <dbReference type="Proteomes" id="UP000295252"/>
    </source>
</evidence>